<keyword evidence="2" id="KW-1185">Reference proteome</keyword>
<evidence type="ECO:0000313" key="1">
    <source>
        <dbReference type="EMBL" id="QQP38488.1"/>
    </source>
</evidence>
<reference evidence="2" key="1">
    <citation type="submission" date="2021-01" db="EMBL/GenBank/DDBJ databases">
        <title>Caligus Genome Assembly.</title>
        <authorList>
            <person name="Gallardo-Escarate C."/>
        </authorList>
    </citation>
    <scope>NUCLEOTIDE SEQUENCE [LARGE SCALE GENOMIC DNA]</scope>
</reference>
<accession>A0A7T8GVA6</accession>
<name>A0A7T8GVA6_CALRO</name>
<proteinExistence type="predicted"/>
<dbReference type="EMBL" id="CP045902">
    <property type="protein sequence ID" value="QQP38488.1"/>
    <property type="molecule type" value="Genomic_DNA"/>
</dbReference>
<dbReference type="Proteomes" id="UP000595437">
    <property type="component" value="Chromosome 13"/>
</dbReference>
<evidence type="ECO:0000313" key="2">
    <source>
        <dbReference type="Proteomes" id="UP000595437"/>
    </source>
</evidence>
<gene>
    <name evidence="1" type="ORF">FKW44_019068</name>
</gene>
<dbReference type="AlphaFoldDB" id="A0A7T8GVA6"/>
<sequence>MIVDWLKTSILDVGLLGAETLLNIWLALNLRDAGLIFQFQGILILTILPNLLNADFGIL</sequence>
<organism evidence="1 2">
    <name type="scientific">Caligus rogercresseyi</name>
    <name type="common">Sea louse</name>
    <dbReference type="NCBI Taxonomy" id="217165"/>
    <lineage>
        <taxon>Eukaryota</taxon>
        <taxon>Metazoa</taxon>
        <taxon>Ecdysozoa</taxon>
        <taxon>Arthropoda</taxon>
        <taxon>Crustacea</taxon>
        <taxon>Multicrustacea</taxon>
        <taxon>Hexanauplia</taxon>
        <taxon>Copepoda</taxon>
        <taxon>Siphonostomatoida</taxon>
        <taxon>Caligidae</taxon>
        <taxon>Caligus</taxon>
    </lineage>
</organism>
<feature type="non-terminal residue" evidence="1">
    <location>
        <position position="59"/>
    </location>
</feature>
<protein>
    <submittedName>
        <fullName evidence="1">Uncharacterized protein</fullName>
    </submittedName>
</protein>